<evidence type="ECO:0008006" key="3">
    <source>
        <dbReference type="Google" id="ProtNLM"/>
    </source>
</evidence>
<sequence>MGDFATLTGAQVRGDDVVFSLETGGVVRPFEISGDALRERFGAADGSGSELLKAFERARDSIQELAKKAQWVPAEGVIELGTGDFDVD</sequence>
<dbReference type="EMBL" id="CP021111">
    <property type="protein sequence ID" value="ARP94108.1"/>
    <property type="molecule type" value="Genomic_DNA"/>
</dbReference>
<protein>
    <recommendedName>
        <fullName evidence="3">DUF1488 domain-containing protein</fullName>
    </recommendedName>
</protein>
<dbReference type="InterPro" id="IPR009962">
    <property type="entry name" value="DUF1488"/>
</dbReference>
<dbReference type="KEGG" id="bgm:CAL15_06750"/>
<gene>
    <name evidence="1" type="ORF">CAL15_06750</name>
</gene>
<dbReference type="RefSeq" id="WP_086077878.1">
    <property type="nucleotide sequence ID" value="NZ_CP021111.1"/>
</dbReference>
<dbReference type="AlphaFoldDB" id="A0A1W6Z9M8"/>
<proteinExistence type="predicted"/>
<evidence type="ECO:0000313" key="2">
    <source>
        <dbReference type="Proteomes" id="UP000194161"/>
    </source>
</evidence>
<accession>A0A1W6Z9M8</accession>
<dbReference type="Proteomes" id="UP000194161">
    <property type="component" value="Chromosome"/>
</dbReference>
<dbReference type="InterPro" id="IPR036692">
    <property type="entry name" value="Shew3726-like_sf"/>
</dbReference>
<keyword evidence="2" id="KW-1185">Reference proteome</keyword>
<dbReference type="Pfam" id="PF07369">
    <property type="entry name" value="DUF1488"/>
    <property type="match status" value="1"/>
</dbReference>
<dbReference type="SUPFAM" id="SSF160272">
    <property type="entry name" value="Shew3726-like"/>
    <property type="match status" value="1"/>
</dbReference>
<evidence type="ECO:0000313" key="1">
    <source>
        <dbReference type="EMBL" id="ARP94108.1"/>
    </source>
</evidence>
<name>A0A1W6Z9M8_9BORD</name>
<organism evidence="1 2">
    <name type="scientific">Bordetella genomosp. 13</name>
    <dbReference type="NCBI Taxonomy" id="463040"/>
    <lineage>
        <taxon>Bacteria</taxon>
        <taxon>Pseudomonadati</taxon>
        <taxon>Pseudomonadota</taxon>
        <taxon>Betaproteobacteria</taxon>
        <taxon>Burkholderiales</taxon>
        <taxon>Alcaligenaceae</taxon>
        <taxon>Bordetella</taxon>
    </lineage>
</organism>
<reference evidence="1 2" key="1">
    <citation type="submission" date="2017-05" db="EMBL/GenBank/DDBJ databases">
        <title>Complete and WGS of Bordetella genogroups.</title>
        <authorList>
            <person name="Spilker T."/>
            <person name="LiPuma J."/>
        </authorList>
    </citation>
    <scope>NUCLEOTIDE SEQUENCE [LARGE SCALE GENOMIC DNA]</scope>
    <source>
        <strain evidence="1 2">AU7206</strain>
    </source>
</reference>
<dbReference type="OrthoDB" id="8687764at2"/>